<gene>
    <name evidence="1" type="ORF">ERS013165_00355</name>
    <name evidence="3" type="ORF">ERS013200_02788</name>
    <name evidence="2" type="ORF">ERS013201_00308</name>
</gene>
<sequence>MRIHGTRHGNRTHFIAQTIICFVTNRIASLFFTQSRSHTAALNHKAVNHTVKESVVVETFTAILLKVCAGYWRFFKVELNFDVTKIGMQGDHEFYLRIYPLRARV</sequence>
<accession>A0A655NXC2</accession>
<evidence type="ECO:0000313" key="6">
    <source>
        <dbReference type="Proteomes" id="UP000046067"/>
    </source>
</evidence>
<proteinExistence type="predicted"/>
<evidence type="ECO:0000313" key="1">
    <source>
        <dbReference type="EMBL" id="CRZ84789.1"/>
    </source>
</evidence>
<evidence type="ECO:0000313" key="2">
    <source>
        <dbReference type="EMBL" id="CSB58182.1"/>
    </source>
</evidence>
<evidence type="ECO:0000313" key="5">
    <source>
        <dbReference type="Proteomes" id="UP000044806"/>
    </source>
</evidence>
<dbReference type="EMBL" id="CWQJ01000002">
    <property type="protein sequence ID" value="CSB58182.1"/>
    <property type="molecule type" value="Genomic_DNA"/>
</dbReference>
<protein>
    <submittedName>
        <fullName evidence="1">Uncharacterized protein</fullName>
    </submittedName>
</protein>
<dbReference type="EMBL" id="CWQY01000020">
    <property type="protein sequence ID" value="CSC97813.1"/>
    <property type="molecule type" value="Genomic_DNA"/>
</dbReference>
<dbReference type="Proteomes" id="UP000044806">
    <property type="component" value="Unassembled WGS sequence"/>
</dbReference>
<evidence type="ECO:0000313" key="4">
    <source>
        <dbReference type="Proteomes" id="UP000041770"/>
    </source>
</evidence>
<dbReference type="AlphaFoldDB" id="A0A655NXC2"/>
<dbReference type="Proteomes" id="UP000041770">
    <property type="component" value="Unassembled WGS sequence"/>
</dbReference>
<dbReference type="EMBL" id="CWOW01000001">
    <property type="protein sequence ID" value="CRZ84789.1"/>
    <property type="molecule type" value="Genomic_DNA"/>
</dbReference>
<organism evidence="1 5">
    <name type="scientific">Vibrio cholerae</name>
    <dbReference type="NCBI Taxonomy" id="666"/>
    <lineage>
        <taxon>Bacteria</taxon>
        <taxon>Pseudomonadati</taxon>
        <taxon>Pseudomonadota</taxon>
        <taxon>Gammaproteobacteria</taxon>
        <taxon>Vibrionales</taxon>
        <taxon>Vibrionaceae</taxon>
        <taxon>Vibrio</taxon>
    </lineage>
</organism>
<reference evidence="4 5" key="1">
    <citation type="submission" date="2015-07" db="EMBL/GenBank/DDBJ databases">
        <authorList>
            <consortium name="Pathogen Informatics"/>
        </authorList>
    </citation>
    <scope>NUCLEOTIDE SEQUENCE [LARGE SCALE GENOMIC DNA]</scope>
    <source>
        <strain evidence="3 4">A316</strain>
        <strain evidence="2 6">A325</strain>
        <strain evidence="1 5">A51</strain>
    </source>
</reference>
<name>A0A655NXC2_VIBCL</name>
<dbReference type="Proteomes" id="UP000046067">
    <property type="component" value="Unassembled WGS sequence"/>
</dbReference>
<evidence type="ECO:0000313" key="3">
    <source>
        <dbReference type="EMBL" id="CSC97813.1"/>
    </source>
</evidence>